<proteinExistence type="predicted"/>
<feature type="region of interest" description="Disordered" evidence="1">
    <location>
        <begin position="1"/>
        <end position="33"/>
    </location>
</feature>
<organism evidence="2 3">
    <name type="scientific">Halorubrum salipaludis</name>
    <dbReference type="NCBI Taxonomy" id="2032630"/>
    <lineage>
        <taxon>Archaea</taxon>
        <taxon>Methanobacteriati</taxon>
        <taxon>Methanobacteriota</taxon>
        <taxon>Stenosarchaea group</taxon>
        <taxon>Halobacteria</taxon>
        <taxon>Halobacteriales</taxon>
        <taxon>Haloferacaceae</taxon>
        <taxon>Halorubrum</taxon>
    </lineage>
</organism>
<protein>
    <submittedName>
        <fullName evidence="2">Uncharacterized protein</fullName>
    </submittedName>
</protein>
<keyword evidence="3" id="KW-1185">Reference proteome</keyword>
<name>A0A2A2FHE2_9EURY</name>
<evidence type="ECO:0000313" key="2">
    <source>
        <dbReference type="EMBL" id="PAU84921.1"/>
    </source>
</evidence>
<dbReference type="EMBL" id="NSKC01000002">
    <property type="protein sequence ID" value="PAU84921.1"/>
    <property type="molecule type" value="Genomic_DNA"/>
</dbReference>
<dbReference type="OrthoDB" id="287355at2157"/>
<sequence length="71" mass="8181">MTADDGSKRVPSQPVVVQENTHQNEIPDNIDSELYSTDRPSNSFHEFKIEPDDDLVEALRDNGYTVEFRDR</sequence>
<comment type="caution">
    <text evidence="2">The sequence shown here is derived from an EMBL/GenBank/DDBJ whole genome shotgun (WGS) entry which is preliminary data.</text>
</comment>
<reference evidence="2 3" key="1">
    <citation type="submission" date="2017-08" db="EMBL/GenBank/DDBJ databases">
        <title>The strain WRN001 was isolated from Binhai saline alkaline soil, Tianjin, China.</title>
        <authorList>
            <person name="Liu D."/>
            <person name="Zhang G."/>
        </authorList>
    </citation>
    <scope>NUCLEOTIDE SEQUENCE [LARGE SCALE GENOMIC DNA]</scope>
    <source>
        <strain evidence="2 3">WN019</strain>
    </source>
</reference>
<evidence type="ECO:0000256" key="1">
    <source>
        <dbReference type="SAM" id="MobiDB-lite"/>
    </source>
</evidence>
<evidence type="ECO:0000313" key="3">
    <source>
        <dbReference type="Proteomes" id="UP000218083"/>
    </source>
</evidence>
<dbReference type="AlphaFoldDB" id="A0A2A2FHE2"/>
<dbReference type="RefSeq" id="WP_095636193.1">
    <property type="nucleotide sequence ID" value="NZ_NSKC01000002.1"/>
</dbReference>
<dbReference type="Proteomes" id="UP000218083">
    <property type="component" value="Unassembled WGS sequence"/>
</dbReference>
<gene>
    <name evidence="2" type="ORF">CK500_05250</name>
</gene>
<accession>A0A2A2FHE2</accession>